<protein>
    <recommendedName>
        <fullName evidence="4">Bromo domain-containing protein</fullName>
    </recommendedName>
</protein>
<dbReference type="InterPro" id="IPR001487">
    <property type="entry name" value="Bromodomain"/>
</dbReference>
<feature type="region of interest" description="Disordered" evidence="3">
    <location>
        <begin position="241"/>
        <end position="342"/>
    </location>
</feature>
<evidence type="ECO:0000256" key="3">
    <source>
        <dbReference type="SAM" id="MobiDB-lite"/>
    </source>
</evidence>
<evidence type="ECO:0000256" key="2">
    <source>
        <dbReference type="PROSITE-ProRule" id="PRU00035"/>
    </source>
</evidence>
<gene>
    <name evidence="5" type="ORF">B0F90DRAFT_1685972</name>
</gene>
<dbReference type="Pfam" id="PF00439">
    <property type="entry name" value="Bromodomain"/>
    <property type="match status" value="1"/>
</dbReference>
<organism evidence="5 6">
    <name type="scientific">Multifurca ochricompacta</name>
    <dbReference type="NCBI Taxonomy" id="376703"/>
    <lineage>
        <taxon>Eukaryota</taxon>
        <taxon>Fungi</taxon>
        <taxon>Dikarya</taxon>
        <taxon>Basidiomycota</taxon>
        <taxon>Agaricomycotina</taxon>
        <taxon>Agaricomycetes</taxon>
        <taxon>Russulales</taxon>
        <taxon>Russulaceae</taxon>
        <taxon>Multifurca</taxon>
    </lineage>
</organism>
<feature type="compositionally biased region" description="Basic and acidic residues" evidence="3">
    <location>
        <begin position="41"/>
        <end position="54"/>
    </location>
</feature>
<dbReference type="CDD" id="cd04369">
    <property type="entry name" value="Bromodomain"/>
    <property type="match status" value="1"/>
</dbReference>
<dbReference type="SMART" id="SM00297">
    <property type="entry name" value="BROMO"/>
    <property type="match status" value="1"/>
</dbReference>
<dbReference type="SUPFAM" id="SSF47370">
    <property type="entry name" value="Bromodomain"/>
    <property type="match status" value="1"/>
</dbReference>
<evidence type="ECO:0000313" key="6">
    <source>
        <dbReference type="Proteomes" id="UP001203297"/>
    </source>
</evidence>
<keyword evidence="6" id="KW-1185">Reference proteome</keyword>
<feature type="compositionally biased region" description="Low complexity" evidence="3">
    <location>
        <begin position="109"/>
        <end position="118"/>
    </location>
</feature>
<proteinExistence type="predicted"/>
<dbReference type="PANTHER" id="PTHR15398:SF4">
    <property type="entry name" value="BROMODOMAIN-CONTAINING PROTEIN 8 ISOFORM X1"/>
    <property type="match status" value="1"/>
</dbReference>
<feature type="region of interest" description="Disordered" evidence="3">
    <location>
        <begin position="41"/>
        <end position="124"/>
    </location>
</feature>
<dbReference type="InterPro" id="IPR036427">
    <property type="entry name" value="Bromodomain-like_sf"/>
</dbReference>
<dbReference type="EMBL" id="WTXG01000002">
    <property type="protein sequence ID" value="KAI0307180.1"/>
    <property type="molecule type" value="Genomic_DNA"/>
</dbReference>
<dbReference type="PRINTS" id="PR00503">
    <property type="entry name" value="BROMODOMAIN"/>
</dbReference>
<dbReference type="PANTHER" id="PTHR15398">
    <property type="entry name" value="BROMODOMAIN-CONTAINING PROTEIN 8"/>
    <property type="match status" value="1"/>
</dbReference>
<evidence type="ECO:0000259" key="4">
    <source>
        <dbReference type="PROSITE" id="PS50014"/>
    </source>
</evidence>
<dbReference type="AlphaFoldDB" id="A0AAD4MBU6"/>
<dbReference type="PROSITE" id="PS50014">
    <property type="entry name" value="BROMODOMAIN_2"/>
    <property type="match status" value="1"/>
</dbReference>
<comment type="caution">
    <text evidence="5">The sequence shown here is derived from an EMBL/GenBank/DDBJ whole genome shotgun (WGS) entry which is preliminary data.</text>
</comment>
<name>A0AAD4MBU6_9AGAM</name>
<feature type="region of interest" description="Disordered" evidence="3">
    <location>
        <begin position="150"/>
        <end position="204"/>
    </location>
</feature>
<evidence type="ECO:0000256" key="1">
    <source>
        <dbReference type="ARBA" id="ARBA00023117"/>
    </source>
</evidence>
<feature type="compositionally biased region" description="Basic and acidic residues" evidence="3">
    <location>
        <begin position="317"/>
        <end position="342"/>
    </location>
</feature>
<dbReference type="GO" id="GO:0035267">
    <property type="term" value="C:NuA4 histone acetyltransferase complex"/>
    <property type="evidence" value="ECO:0007669"/>
    <property type="project" value="TreeGrafter"/>
</dbReference>
<evidence type="ECO:0000313" key="5">
    <source>
        <dbReference type="EMBL" id="KAI0307180.1"/>
    </source>
</evidence>
<reference evidence="5" key="1">
    <citation type="journal article" date="2022" name="New Phytol.">
        <title>Evolutionary transition to the ectomycorrhizal habit in the genomes of a hyperdiverse lineage of mushroom-forming fungi.</title>
        <authorList>
            <person name="Looney B."/>
            <person name="Miyauchi S."/>
            <person name="Morin E."/>
            <person name="Drula E."/>
            <person name="Courty P.E."/>
            <person name="Kohler A."/>
            <person name="Kuo A."/>
            <person name="LaButti K."/>
            <person name="Pangilinan J."/>
            <person name="Lipzen A."/>
            <person name="Riley R."/>
            <person name="Andreopoulos W."/>
            <person name="He G."/>
            <person name="Johnson J."/>
            <person name="Nolan M."/>
            <person name="Tritt A."/>
            <person name="Barry K.W."/>
            <person name="Grigoriev I.V."/>
            <person name="Nagy L.G."/>
            <person name="Hibbett D."/>
            <person name="Henrissat B."/>
            <person name="Matheny P.B."/>
            <person name="Labbe J."/>
            <person name="Martin F.M."/>
        </authorList>
    </citation>
    <scope>NUCLEOTIDE SEQUENCE</scope>
    <source>
        <strain evidence="5">BPL690</strain>
    </source>
</reference>
<feature type="domain" description="Bromo" evidence="4">
    <location>
        <begin position="433"/>
        <end position="503"/>
    </location>
</feature>
<accession>A0AAD4MBU6</accession>
<keyword evidence="1 2" id="KW-0103">Bromodomain</keyword>
<dbReference type="Gene3D" id="1.20.920.10">
    <property type="entry name" value="Bromodomain-like"/>
    <property type="match status" value="1"/>
</dbReference>
<dbReference type="Proteomes" id="UP001203297">
    <property type="component" value="Unassembled WGS sequence"/>
</dbReference>
<feature type="compositionally biased region" description="Acidic residues" evidence="3">
    <location>
        <begin position="245"/>
        <end position="254"/>
    </location>
</feature>
<feature type="compositionally biased region" description="Polar residues" evidence="3">
    <location>
        <begin position="67"/>
        <end position="91"/>
    </location>
</feature>
<feature type="non-terminal residue" evidence="5">
    <location>
        <position position="1"/>
    </location>
</feature>
<dbReference type="GO" id="GO:0006325">
    <property type="term" value="P:chromatin organization"/>
    <property type="evidence" value="ECO:0007669"/>
    <property type="project" value="UniProtKB-ARBA"/>
</dbReference>
<feature type="compositionally biased region" description="Basic and acidic residues" evidence="3">
    <location>
        <begin position="382"/>
        <end position="393"/>
    </location>
</feature>
<feature type="region of interest" description="Disordered" evidence="3">
    <location>
        <begin position="358"/>
        <end position="420"/>
    </location>
</feature>
<sequence>MYQARVLELKQLILAEEARFKSVAAEIEAIRAGKWFTPIERRPSANECPPDKLELPPQSEQADAVKQSASDLTGLSDPSPSVSKMQISQTLPEEETVQRQLDESLAMHNSSPSNPAPSAHEDDVEALTVPQLSPASSPVATGFVDEHVDVRGTPQLPNESPDLLDIITPTEDSGGSEPFPTYGRGEAVSSPSSPPLPSGCCSRAMSAEPKHFDVAMPPKIVEIHEVPDSLEHHKPSEAVERFEAEVETEVDEPTETISHSVEDKMSAQGGSGMSSRDYTSVRAPSEPPDMAHSTGLPSPLPLDDATTTSAAGTPLIEGHEGLDGEGEIHLTDKQPETIQVRPEDKMEVDQGDDLGVASPVAEQSHRDHKRKVSEAASTFSDSARDRKRSREDSQPVDEEEPGPVRRRGRPAAADSQTSKKFQTVIIMVHSQISQHRNGNIFHNPIKTSEAPDYYDIVKRPMDLKTIKAHIREGQIASSAEFQRDVYLMFANSLMYNRPGSDIYTMAEEMMWRARHRLTHLGKRKALSKVATV</sequence>